<feature type="domain" description="Rhodanese" evidence="5">
    <location>
        <begin position="2"/>
        <end position="121"/>
    </location>
</feature>
<dbReference type="SMART" id="SM00450">
    <property type="entry name" value="RHOD"/>
    <property type="match status" value="1"/>
</dbReference>
<dbReference type="PRINTS" id="PR00700">
    <property type="entry name" value="PRTYPHPHTASE"/>
</dbReference>
<feature type="domain" description="Tyrosine-protein phosphatase" evidence="3">
    <location>
        <begin position="256"/>
        <end position="535"/>
    </location>
</feature>
<dbReference type="InterPro" id="IPR029021">
    <property type="entry name" value="Prot-tyrosine_phosphatase-like"/>
</dbReference>
<dbReference type="SMART" id="SM00404">
    <property type="entry name" value="PTPc_motif"/>
    <property type="match status" value="1"/>
</dbReference>
<dbReference type="InterPro" id="IPR001763">
    <property type="entry name" value="Rhodanese-like_dom"/>
</dbReference>
<dbReference type="GO" id="GO:0004725">
    <property type="term" value="F:protein tyrosine phosphatase activity"/>
    <property type="evidence" value="ECO:0007669"/>
    <property type="project" value="UniProtKB-EC"/>
</dbReference>
<dbReference type="InterPro" id="IPR003595">
    <property type="entry name" value="Tyr_Pase_cat"/>
</dbReference>
<dbReference type="PANTHER" id="PTHR19134">
    <property type="entry name" value="RECEPTOR-TYPE TYROSINE-PROTEIN PHOSPHATASE"/>
    <property type="match status" value="1"/>
</dbReference>
<dbReference type="STRING" id="4846.A0A367JMV9"/>
<evidence type="ECO:0000259" key="3">
    <source>
        <dbReference type="PROSITE" id="PS50055"/>
    </source>
</evidence>
<evidence type="ECO:0000313" key="6">
    <source>
        <dbReference type="EMBL" id="RCH91272.1"/>
    </source>
</evidence>
<dbReference type="Gene3D" id="3.40.250.10">
    <property type="entry name" value="Rhodanese-like domain"/>
    <property type="match status" value="1"/>
</dbReference>
<dbReference type="OrthoDB" id="6058203at2759"/>
<dbReference type="PANTHER" id="PTHR19134:SF561">
    <property type="entry name" value="PROTEIN TYROSINE PHOSPHATASE 36E, ISOFORM A"/>
    <property type="match status" value="1"/>
</dbReference>
<organism evidence="6 7">
    <name type="scientific">Rhizopus stolonifer</name>
    <name type="common">Rhizopus nigricans</name>
    <dbReference type="NCBI Taxonomy" id="4846"/>
    <lineage>
        <taxon>Eukaryota</taxon>
        <taxon>Fungi</taxon>
        <taxon>Fungi incertae sedis</taxon>
        <taxon>Mucoromycota</taxon>
        <taxon>Mucoromycotina</taxon>
        <taxon>Mucoromycetes</taxon>
        <taxon>Mucorales</taxon>
        <taxon>Mucorineae</taxon>
        <taxon>Rhizopodaceae</taxon>
        <taxon>Rhizopus</taxon>
    </lineage>
</organism>
<dbReference type="PROSITE" id="PS50056">
    <property type="entry name" value="TYR_PHOSPHATASE_2"/>
    <property type="match status" value="1"/>
</dbReference>
<dbReference type="InterPro" id="IPR016130">
    <property type="entry name" value="Tyr_Pase_AS"/>
</dbReference>
<gene>
    <name evidence="6" type="ORF">CU098_004985</name>
</gene>
<dbReference type="SUPFAM" id="SSF52821">
    <property type="entry name" value="Rhodanese/Cell cycle control phosphatase"/>
    <property type="match status" value="1"/>
</dbReference>
<protein>
    <recommendedName>
        <fullName evidence="2">protein-tyrosine-phosphatase</fullName>
        <ecNumber evidence="2">3.1.3.48</ecNumber>
    </recommendedName>
</protein>
<dbReference type="Proteomes" id="UP000253551">
    <property type="component" value="Unassembled WGS sequence"/>
</dbReference>
<dbReference type="Pfam" id="PF00102">
    <property type="entry name" value="Y_phosphatase"/>
    <property type="match status" value="1"/>
</dbReference>
<comment type="caution">
    <text evidence="6">The sequence shown here is derived from an EMBL/GenBank/DDBJ whole genome shotgun (WGS) entry which is preliminary data.</text>
</comment>
<proteinExistence type="inferred from homology"/>
<dbReference type="Gene3D" id="3.90.190.10">
    <property type="entry name" value="Protein tyrosine phosphatase superfamily"/>
    <property type="match status" value="1"/>
</dbReference>
<reference evidence="6 7" key="1">
    <citation type="journal article" date="2018" name="G3 (Bethesda)">
        <title>Phylogenetic and Phylogenomic Definition of Rhizopus Species.</title>
        <authorList>
            <person name="Gryganskyi A.P."/>
            <person name="Golan J."/>
            <person name="Dolatabadi S."/>
            <person name="Mondo S."/>
            <person name="Robb S."/>
            <person name="Idnurm A."/>
            <person name="Muszewska A."/>
            <person name="Steczkiewicz K."/>
            <person name="Masonjones S."/>
            <person name="Liao H.L."/>
            <person name="Gajdeczka M.T."/>
            <person name="Anike F."/>
            <person name="Vuek A."/>
            <person name="Anishchenko I.M."/>
            <person name="Voigt K."/>
            <person name="de Hoog G.S."/>
            <person name="Smith M.E."/>
            <person name="Heitman J."/>
            <person name="Vilgalys R."/>
            <person name="Stajich J.E."/>
        </authorList>
    </citation>
    <scope>NUCLEOTIDE SEQUENCE [LARGE SCALE GENOMIC DNA]</scope>
    <source>
        <strain evidence="6 7">LSU 92-RS-03</strain>
    </source>
</reference>
<evidence type="ECO:0000256" key="1">
    <source>
        <dbReference type="ARBA" id="ARBA00009649"/>
    </source>
</evidence>
<keyword evidence="7" id="KW-1185">Reference proteome</keyword>
<dbReference type="InterPro" id="IPR000242">
    <property type="entry name" value="PTP_cat"/>
</dbReference>
<dbReference type="SMART" id="SM00194">
    <property type="entry name" value="PTPc"/>
    <property type="match status" value="1"/>
</dbReference>
<dbReference type="PROSITE" id="PS00383">
    <property type="entry name" value="TYR_PHOSPHATASE_1"/>
    <property type="match status" value="1"/>
</dbReference>
<dbReference type="PROSITE" id="PS50055">
    <property type="entry name" value="TYR_PHOSPHATASE_PTP"/>
    <property type="match status" value="1"/>
</dbReference>
<dbReference type="EMBL" id="PJQM01003019">
    <property type="protein sequence ID" value="RCH91272.1"/>
    <property type="molecule type" value="Genomic_DNA"/>
</dbReference>
<accession>A0A367JMV9</accession>
<evidence type="ECO:0000259" key="4">
    <source>
        <dbReference type="PROSITE" id="PS50056"/>
    </source>
</evidence>
<dbReference type="PROSITE" id="PS50206">
    <property type="entry name" value="RHODANESE_3"/>
    <property type="match status" value="1"/>
</dbReference>
<evidence type="ECO:0000256" key="2">
    <source>
        <dbReference type="ARBA" id="ARBA00013064"/>
    </source>
</evidence>
<dbReference type="Pfam" id="PF00581">
    <property type="entry name" value="Rhodanese"/>
    <property type="match status" value="1"/>
</dbReference>
<feature type="domain" description="Tyrosine specific protein phosphatases" evidence="4">
    <location>
        <begin position="445"/>
        <end position="526"/>
    </location>
</feature>
<dbReference type="SUPFAM" id="SSF52799">
    <property type="entry name" value="(Phosphotyrosine protein) phosphatases II"/>
    <property type="match status" value="1"/>
</dbReference>
<comment type="similarity">
    <text evidence="1">Belongs to the protein-tyrosine phosphatase family. Non-receptor class subfamily.</text>
</comment>
<evidence type="ECO:0000259" key="5">
    <source>
        <dbReference type="PROSITE" id="PS50206"/>
    </source>
</evidence>
<dbReference type="AlphaFoldDB" id="A0A367JMV9"/>
<dbReference type="CDD" id="cd18533">
    <property type="entry name" value="PTP_fungal"/>
    <property type="match status" value="1"/>
</dbReference>
<dbReference type="InterPro" id="IPR050348">
    <property type="entry name" value="Protein-Tyr_Phosphatase"/>
</dbReference>
<dbReference type="EC" id="3.1.3.48" evidence="2"/>
<dbReference type="InterPro" id="IPR000387">
    <property type="entry name" value="Tyr_Pase_dom"/>
</dbReference>
<name>A0A367JMV9_RHIST</name>
<dbReference type="InterPro" id="IPR036873">
    <property type="entry name" value="Rhodanese-like_dom_sf"/>
</dbReference>
<sequence length="551" mass="64026">MNFTTTLLIDIRSAYNYSDHHIKTAIHLAIPSILLKRSSFTLDKVAQSLTNPNDAQRFNEWSKLTHIIFYDHSSNSSNDSGNFATAVLMALKFRHVNYQGHLGYLKDGFDQFKHLFPDQCDGTDRKPIANDSSFFFSNIRQNLELSQESIKERFFIRMPQGKQHQNGVIQVSSSPTHHPRYGLGGSSLDLHGNFELPVWLKNIMNNTGPRQLADDYEHLERLEQKRLSFTMEYHASHKSIPFPFSIISSIEKGTLNRYNNIWPYEYSRVKLLDKKDDYINANYIQYAAAKDDAALRPLPPLSTIEQQLIQSGLLSQVSIETMRHPDTVDKTRRYIATQGPLPSTFNDFWKMIWNENSHVITMLTNEEELDKIKCHRYWPTDVQNYGPITVRLLSEQTFVNDKDSIIVRKFQLKHRSSLFPDRTITHLQYTGWSDFGVPDRPIGLLKLIYMVDEAYRKDHQSKGPVTVHCSAGCGRTGVFCVVDTTIQRLWHEQDVYTNSATDKVNEIIHRFREQRISMVQTHRQYVFCYEAILWWLIGYGRLPVTPISFIY</sequence>
<evidence type="ECO:0000313" key="7">
    <source>
        <dbReference type="Proteomes" id="UP000253551"/>
    </source>
</evidence>